<protein>
    <submittedName>
        <fullName evidence="15">Acid-sensing ion channel 5</fullName>
    </submittedName>
</protein>
<gene>
    <name evidence="15" type="primary">Asic5</name>
    <name evidence="15" type="ORF">CDAR_473451</name>
</gene>
<evidence type="ECO:0000256" key="9">
    <source>
        <dbReference type="ARBA" id="ARBA00023136"/>
    </source>
</evidence>
<keyword evidence="8 12" id="KW-0406">Ion transport</keyword>
<name>A0AAV4RCD0_9ARAC</name>
<reference evidence="15 16" key="1">
    <citation type="submission" date="2021-06" db="EMBL/GenBank/DDBJ databases">
        <title>Caerostris darwini draft genome.</title>
        <authorList>
            <person name="Kono N."/>
            <person name="Arakawa K."/>
        </authorList>
    </citation>
    <scope>NUCLEOTIDE SEQUENCE [LARGE SCALE GENOMIC DNA]</scope>
</reference>
<dbReference type="GO" id="GO:0005886">
    <property type="term" value="C:plasma membrane"/>
    <property type="evidence" value="ECO:0007669"/>
    <property type="project" value="TreeGrafter"/>
</dbReference>
<feature type="region of interest" description="Disordered" evidence="13">
    <location>
        <begin position="396"/>
        <end position="425"/>
    </location>
</feature>
<comment type="caution">
    <text evidence="15">The sequence shown here is derived from an EMBL/GenBank/DDBJ whole genome shotgun (WGS) entry which is preliminary data.</text>
</comment>
<evidence type="ECO:0000256" key="8">
    <source>
        <dbReference type="ARBA" id="ARBA00023065"/>
    </source>
</evidence>
<dbReference type="EMBL" id="BPLQ01005877">
    <property type="protein sequence ID" value="GIY18264.1"/>
    <property type="molecule type" value="Genomic_DNA"/>
</dbReference>
<keyword evidence="7" id="KW-0915">Sodium</keyword>
<evidence type="ECO:0000256" key="4">
    <source>
        <dbReference type="ARBA" id="ARBA00022461"/>
    </source>
</evidence>
<keyword evidence="6 14" id="KW-1133">Transmembrane helix</keyword>
<evidence type="ECO:0000256" key="5">
    <source>
        <dbReference type="ARBA" id="ARBA00022692"/>
    </source>
</evidence>
<evidence type="ECO:0000313" key="15">
    <source>
        <dbReference type="EMBL" id="GIY18264.1"/>
    </source>
</evidence>
<organism evidence="15 16">
    <name type="scientific">Caerostris darwini</name>
    <dbReference type="NCBI Taxonomy" id="1538125"/>
    <lineage>
        <taxon>Eukaryota</taxon>
        <taxon>Metazoa</taxon>
        <taxon>Ecdysozoa</taxon>
        <taxon>Arthropoda</taxon>
        <taxon>Chelicerata</taxon>
        <taxon>Arachnida</taxon>
        <taxon>Araneae</taxon>
        <taxon>Araneomorphae</taxon>
        <taxon>Entelegynae</taxon>
        <taxon>Araneoidea</taxon>
        <taxon>Araneidae</taxon>
        <taxon>Caerostris</taxon>
    </lineage>
</organism>
<evidence type="ECO:0000256" key="12">
    <source>
        <dbReference type="RuleBase" id="RU000679"/>
    </source>
</evidence>
<proteinExistence type="inferred from homology"/>
<dbReference type="GO" id="GO:0015280">
    <property type="term" value="F:ligand-gated sodium channel activity"/>
    <property type="evidence" value="ECO:0007669"/>
    <property type="project" value="TreeGrafter"/>
</dbReference>
<keyword evidence="16" id="KW-1185">Reference proteome</keyword>
<dbReference type="Pfam" id="PF00858">
    <property type="entry name" value="ASC"/>
    <property type="match status" value="1"/>
</dbReference>
<keyword evidence="3 12" id="KW-0813">Transport</keyword>
<evidence type="ECO:0000256" key="7">
    <source>
        <dbReference type="ARBA" id="ARBA00023053"/>
    </source>
</evidence>
<comment type="subcellular location">
    <subcellularLocation>
        <location evidence="1">Membrane</location>
        <topology evidence="1">Multi-pass membrane protein</topology>
    </subcellularLocation>
</comment>
<accession>A0AAV4RCD0</accession>
<keyword evidence="11 12" id="KW-0407">Ion channel</keyword>
<feature type="transmembrane region" description="Helical" evidence="14">
    <location>
        <begin position="461"/>
        <end position="487"/>
    </location>
</feature>
<keyword evidence="10 12" id="KW-0739">Sodium transport</keyword>
<dbReference type="Gene3D" id="2.60.470.10">
    <property type="entry name" value="Acid-sensing ion channels like domains"/>
    <property type="match status" value="1"/>
</dbReference>
<evidence type="ECO:0000256" key="1">
    <source>
        <dbReference type="ARBA" id="ARBA00004141"/>
    </source>
</evidence>
<evidence type="ECO:0000256" key="13">
    <source>
        <dbReference type="SAM" id="MobiDB-lite"/>
    </source>
</evidence>
<evidence type="ECO:0000256" key="3">
    <source>
        <dbReference type="ARBA" id="ARBA00022448"/>
    </source>
</evidence>
<sequence length="495" mass="56059">MSHVNTEELNNTYVLNSLVKKSSVPAFSRVGQAEAKPQRIFWLSVLLMCLCGCGYETSSFLRTFFQYPVLIDVETENSGTLDFPAVTVCNLNRVGDYNSECIENNKAWSACIQEFSDIVGNPIISERKLYTAISKTTTQLEIKYKLKSQKLFDHYTHQDYADRKCYGYRLHHLVTNCNFNSVSCRADDFSYFQSIPYGNCYTFNKASSNHTESKRLAVRKVGQDSGLDLELDAWLDTYLDFSASAGMRVIVHNADEDPNPVDDGFNIVPGYETQVSLTKVSIQRLPAPYRDRCRDYKSTKGNQFNCIRECQQEMAREKCGCVDPFLRTDLQASLCNLTNKSQMSCFDDLLNNLEKAGLPCECPLSCISTTFEKKIGMAVLHPRITSISPLLISEVPECDSGSNSRKKRTPPNQRHNKRSHQGQTESKAKLKIFYGSLDHTTYTQRAMFSDSELYAHLGGHLGLWLGLSCIALFECVEYLALLFYLLVSKMKILPK</sequence>
<evidence type="ECO:0000256" key="14">
    <source>
        <dbReference type="SAM" id="Phobius"/>
    </source>
</evidence>
<dbReference type="Proteomes" id="UP001054837">
    <property type="component" value="Unassembled WGS sequence"/>
</dbReference>
<evidence type="ECO:0000256" key="6">
    <source>
        <dbReference type="ARBA" id="ARBA00022989"/>
    </source>
</evidence>
<evidence type="ECO:0000256" key="11">
    <source>
        <dbReference type="ARBA" id="ARBA00023303"/>
    </source>
</evidence>
<keyword evidence="5 12" id="KW-0812">Transmembrane</keyword>
<dbReference type="AlphaFoldDB" id="A0AAV4RCD0"/>
<dbReference type="Gene3D" id="1.10.287.770">
    <property type="entry name" value="YojJ-like"/>
    <property type="match status" value="1"/>
</dbReference>
<feature type="compositionally biased region" description="Basic residues" evidence="13">
    <location>
        <begin position="404"/>
        <end position="420"/>
    </location>
</feature>
<keyword evidence="9 14" id="KW-0472">Membrane</keyword>
<evidence type="ECO:0000256" key="10">
    <source>
        <dbReference type="ARBA" id="ARBA00023201"/>
    </source>
</evidence>
<keyword evidence="4 12" id="KW-0894">Sodium channel</keyword>
<evidence type="ECO:0000313" key="16">
    <source>
        <dbReference type="Proteomes" id="UP001054837"/>
    </source>
</evidence>
<dbReference type="PANTHER" id="PTHR11690">
    <property type="entry name" value="AMILORIDE-SENSITIVE SODIUM CHANNEL-RELATED"/>
    <property type="match status" value="1"/>
</dbReference>
<dbReference type="PRINTS" id="PR01078">
    <property type="entry name" value="AMINACHANNEL"/>
</dbReference>
<dbReference type="InterPro" id="IPR001873">
    <property type="entry name" value="ENaC"/>
</dbReference>
<comment type="similarity">
    <text evidence="2 12">Belongs to the amiloride-sensitive sodium channel (TC 1.A.6) family.</text>
</comment>
<evidence type="ECO:0000256" key="2">
    <source>
        <dbReference type="ARBA" id="ARBA00007193"/>
    </source>
</evidence>